<dbReference type="EMBL" id="OX596105">
    <property type="protein sequence ID" value="CAI9700538.1"/>
    <property type="molecule type" value="Genomic_DNA"/>
</dbReference>
<organism evidence="1 2">
    <name type="scientific">Rangifer tarandus platyrhynchus</name>
    <name type="common">Svalbard reindeer</name>
    <dbReference type="NCBI Taxonomy" id="3082113"/>
    <lineage>
        <taxon>Eukaryota</taxon>
        <taxon>Metazoa</taxon>
        <taxon>Chordata</taxon>
        <taxon>Craniata</taxon>
        <taxon>Vertebrata</taxon>
        <taxon>Euteleostomi</taxon>
        <taxon>Mammalia</taxon>
        <taxon>Eutheria</taxon>
        <taxon>Laurasiatheria</taxon>
        <taxon>Artiodactyla</taxon>
        <taxon>Ruminantia</taxon>
        <taxon>Pecora</taxon>
        <taxon>Cervidae</taxon>
        <taxon>Odocoileinae</taxon>
        <taxon>Rangifer</taxon>
    </lineage>
</organism>
<protein>
    <submittedName>
        <fullName evidence="1">Uncharacterized protein</fullName>
    </submittedName>
</protein>
<sequence length="434" mass="45082">MASQLPPLSPSRAGCALTQPHPGEGVASAGFSVPMPRPGPGTWSRQHRQNRALAEPSRPPSHGHRIPEHPLRSPFDPAGTPPPQVSSGARRAPAPGDRSAGWLATRGRGSGATAPSPAPSPARATQDAASEQRPRGCGPRPDPAPGQPRRRRPTGSFRSLRPRHSRVGGGEEGEESEPSFPGRGARHPTPAPPPSPTTHSCARLTLSAPRGRDGGTHRARGRPIHSPENLSSAPHPPGGRKKQPREFTCSACVFRSLSKPGPGAAGDSRGFRGASGRPLPKCWGDCGCSHGYTGSFRKDPPCWPGHPTHPPQLGSRASPDPAQIRRRGTGCHRVAPEIPSLGPGGARAERAETLPAESDAPGGAEAAAAARPPSAPLPGTPRKHPLEKNFGGFSSEGAGGVSGSSDPPWTKGLSWTRSLQISRQTDIADGVAVW</sequence>
<name>A0ACB0EIL3_RANTA</name>
<evidence type="ECO:0000313" key="1">
    <source>
        <dbReference type="EMBL" id="CAI9700538.1"/>
    </source>
</evidence>
<evidence type="ECO:0000313" key="2">
    <source>
        <dbReference type="Proteomes" id="UP001162501"/>
    </source>
</evidence>
<accession>A0ACB0EIL3</accession>
<dbReference type="Proteomes" id="UP001162501">
    <property type="component" value="Chromosome 21"/>
</dbReference>
<reference evidence="1" key="1">
    <citation type="submission" date="2023-05" db="EMBL/GenBank/DDBJ databases">
        <authorList>
            <consortium name="ELIXIR-Norway"/>
        </authorList>
    </citation>
    <scope>NUCLEOTIDE SEQUENCE</scope>
</reference>
<proteinExistence type="predicted"/>
<gene>
    <name evidence="1" type="ORF">MRATA1EN3_LOCUS11751</name>
</gene>